<evidence type="ECO:0000313" key="2">
    <source>
        <dbReference type="Proteomes" id="UP000325313"/>
    </source>
</evidence>
<accession>A0A5B0RIJ3</accession>
<reference evidence="1 2" key="1">
    <citation type="submission" date="2019-05" db="EMBL/GenBank/DDBJ databases">
        <title>Emergence of the Ug99 lineage of the wheat stem rust pathogen through somatic hybridization.</title>
        <authorList>
            <person name="Li F."/>
            <person name="Upadhyaya N.M."/>
            <person name="Sperschneider J."/>
            <person name="Matny O."/>
            <person name="Nguyen-Phuc H."/>
            <person name="Mago R."/>
            <person name="Raley C."/>
            <person name="Miller M.E."/>
            <person name="Silverstein K.A.T."/>
            <person name="Henningsen E."/>
            <person name="Hirsch C.D."/>
            <person name="Visser B."/>
            <person name="Pretorius Z.A."/>
            <person name="Steffenson B.J."/>
            <person name="Schwessinger B."/>
            <person name="Dodds P.N."/>
            <person name="Figueroa M."/>
        </authorList>
    </citation>
    <scope>NUCLEOTIDE SEQUENCE [LARGE SCALE GENOMIC DNA]</scope>
    <source>
        <strain evidence="1 2">Ug99</strain>
    </source>
</reference>
<dbReference type="Proteomes" id="UP000325313">
    <property type="component" value="Unassembled WGS sequence"/>
</dbReference>
<evidence type="ECO:0000313" key="1">
    <source>
        <dbReference type="EMBL" id="KAA1125477.1"/>
    </source>
</evidence>
<dbReference type="AlphaFoldDB" id="A0A5B0RIJ3"/>
<comment type="caution">
    <text evidence="1">The sequence shown here is derived from an EMBL/GenBank/DDBJ whole genome shotgun (WGS) entry which is preliminary data.</text>
</comment>
<gene>
    <name evidence="1" type="ORF">PGTUg99_003130</name>
</gene>
<sequence length="65" mass="7521">MRPWTNWWSPRNNKDRQVLVQPPAGATCEIIGEKRYWPMSVCALGHPSVARAKQTPRQHIVIQDI</sequence>
<name>A0A5B0RIJ3_PUCGR</name>
<organism evidence="1 2">
    <name type="scientific">Puccinia graminis f. sp. tritici</name>
    <dbReference type="NCBI Taxonomy" id="56615"/>
    <lineage>
        <taxon>Eukaryota</taxon>
        <taxon>Fungi</taxon>
        <taxon>Dikarya</taxon>
        <taxon>Basidiomycota</taxon>
        <taxon>Pucciniomycotina</taxon>
        <taxon>Pucciniomycetes</taxon>
        <taxon>Pucciniales</taxon>
        <taxon>Pucciniaceae</taxon>
        <taxon>Puccinia</taxon>
    </lineage>
</organism>
<protein>
    <submittedName>
        <fullName evidence="1">Uncharacterized protein</fullName>
    </submittedName>
</protein>
<dbReference type="EMBL" id="VDEP01000177">
    <property type="protein sequence ID" value="KAA1125477.1"/>
    <property type="molecule type" value="Genomic_DNA"/>
</dbReference>
<proteinExistence type="predicted"/>